<dbReference type="AlphaFoldDB" id="A0A7S2FG23"/>
<proteinExistence type="predicted"/>
<sequence length="366" mass="40588">MDSISTSDKVTLYKLAHDRDQVAYLAAKGRIDGAAAKDMMMTYETAYAWLNDHVYRSDGGKDSVVPLERFPRPILEKLAPIYNRPLHVPSVPALDQPLRLHSGGFSSGGGMAVNSELDFAGIQKEYLANNLVIIDSFLSTEALEALERFAHEATIWNSVKSSGDYMGAYLQDGFTPRILAQVARELETSLPLVFDHGRHSLNMAWGYKYDSYGSKQDTQKGIQLHVDSAAVNANFWLTDDDANLAGEGGGLDVFLLEPPVGTPSSVLNDENMNHTALREQLETEGEKVRVSFRKNRLVLFKSNLWHATDAALNFANGYTKRRINLTLLFGQRESSLCHPHGSFGDSVIKEKTSDDVEEEETRTTLA</sequence>
<protein>
    <submittedName>
        <fullName evidence="2">Uncharacterized protein</fullName>
    </submittedName>
</protein>
<reference evidence="2" key="1">
    <citation type="submission" date="2021-01" db="EMBL/GenBank/DDBJ databases">
        <authorList>
            <person name="Corre E."/>
            <person name="Pelletier E."/>
            <person name="Niang G."/>
            <person name="Scheremetjew M."/>
            <person name="Finn R."/>
            <person name="Kale V."/>
            <person name="Holt S."/>
            <person name="Cochrane G."/>
            <person name="Meng A."/>
            <person name="Brown T."/>
            <person name="Cohen L."/>
        </authorList>
    </citation>
    <scope>NUCLEOTIDE SEQUENCE</scope>
    <source>
        <strain evidence="2">CCMP1381</strain>
    </source>
</reference>
<accession>A0A7S2FG23</accession>
<organism evidence="2">
    <name type="scientific">Octactis speculum</name>
    <dbReference type="NCBI Taxonomy" id="3111310"/>
    <lineage>
        <taxon>Eukaryota</taxon>
        <taxon>Sar</taxon>
        <taxon>Stramenopiles</taxon>
        <taxon>Ochrophyta</taxon>
        <taxon>Dictyochophyceae</taxon>
        <taxon>Dictyochales</taxon>
        <taxon>Dictyochaceae</taxon>
        <taxon>Octactis</taxon>
    </lineage>
</organism>
<dbReference type="Gene3D" id="2.60.120.620">
    <property type="entry name" value="q2cbj1_9rhob like domain"/>
    <property type="match status" value="1"/>
</dbReference>
<gene>
    <name evidence="2" type="ORF">DSPE1174_LOCUS6790</name>
</gene>
<name>A0A7S2FG23_9STRA</name>
<evidence type="ECO:0000256" key="1">
    <source>
        <dbReference type="SAM" id="MobiDB-lite"/>
    </source>
</evidence>
<dbReference type="EMBL" id="HBGS01012870">
    <property type="protein sequence ID" value="CAD9392091.1"/>
    <property type="molecule type" value="Transcribed_RNA"/>
</dbReference>
<feature type="region of interest" description="Disordered" evidence="1">
    <location>
        <begin position="340"/>
        <end position="366"/>
    </location>
</feature>
<evidence type="ECO:0000313" key="2">
    <source>
        <dbReference type="EMBL" id="CAD9392091.1"/>
    </source>
</evidence>